<sequence>MLVKYRTGTEISNQGTPIHRSSRTRIIIIFSFCCSFVGLNTG</sequence>
<proteinExistence type="predicted"/>
<accession>A0AAV5L7G4</accession>
<name>A0AAV5L7G4_9ROSI</name>
<dbReference type="EMBL" id="BPVZ01000098">
    <property type="protein sequence ID" value="GKV32874.1"/>
    <property type="molecule type" value="Genomic_DNA"/>
</dbReference>
<reference evidence="1 2" key="1">
    <citation type="journal article" date="2021" name="Commun. Biol.">
        <title>The genome of Shorea leprosula (Dipterocarpaceae) highlights the ecological relevance of drought in aseasonal tropical rainforests.</title>
        <authorList>
            <person name="Ng K.K.S."/>
            <person name="Kobayashi M.J."/>
            <person name="Fawcett J.A."/>
            <person name="Hatakeyama M."/>
            <person name="Paape T."/>
            <person name="Ng C.H."/>
            <person name="Ang C.C."/>
            <person name="Tnah L.H."/>
            <person name="Lee C.T."/>
            <person name="Nishiyama T."/>
            <person name="Sese J."/>
            <person name="O'Brien M.J."/>
            <person name="Copetti D."/>
            <person name="Mohd Noor M.I."/>
            <person name="Ong R.C."/>
            <person name="Putra M."/>
            <person name="Sireger I.Z."/>
            <person name="Indrioko S."/>
            <person name="Kosugi Y."/>
            <person name="Izuno A."/>
            <person name="Isagi Y."/>
            <person name="Lee S.L."/>
            <person name="Shimizu K.K."/>
        </authorList>
    </citation>
    <scope>NUCLEOTIDE SEQUENCE [LARGE SCALE GENOMIC DNA]</scope>
    <source>
        <strain evidence="1">214</strain>
    </source>
</reference>
<organism evidence="1 2">
    <name type="scientific">Rubroshorea leprosula</name>
    <dbReference type="NCBI Taxonomy" id="152421"/>
    <lineage>
        <taxon>Eukaryota</taxon>
        <taxon>Viridiplantae</taxon>
        <taxon>Streptophyta</taxon>
        <taxon>Embryophyta</taxon>
        <taxon>Tracheophyta</taxon>
        <taxon>Spermatophyta</taxon>
        <taxon>Magnoliopsida</taxon>
        <taxon>eudicotyledons</taxon>
        <taxon>Gunneridae</taxon>
        <taxon>Pentapetalae</taxon>
        <taxon>rosids</taxon>
        <taxon>malvids</taxon>
        <taxon>Malvales</taxon>
        <taxon>Dipterocarpaceae</taxon>
        <taxon>Rubroshorea</taxon>
    </lineage>
</organism>
<evidence type="ECO:0000313" key="2">
    <source>
        <dbReference type="Proteomes" id="UP001054252"/>
    </source>
</evidence>
<comment type="caution">
    <text evidence="1">The sequence shown here is derived from an EMBL/GenBank/DDBJ whole genome shotgun (WGS) entry which is preliminary data.</text>
</comment>
<protein>
    <submittedName>
        <fullName evidence="1">Uncharacterized protein</fullName>
    </submittedName>
</protein>
<evidence type="ECO:0000313" key="1">
    <source>
        <dbReference type="EMBL" id="GKV32874.1"/>
    </source>
</evidence>
<keyword evidence="2" id="KW-1185">Reference proteome</keyword>
<dbReference type="Proteomes" id="UP001054252">
    <property type="component" value="Unassembled WGS sequence"/>
</dbReference>
<gene>
    <name evidence="1" type="ORF">SLEP1_g41439</name>
</gene>
<dbReference type="AlphaFoldDB" id="A0AAV5L7G4"/>